<protein>
    <recommendedName>
        <fullName evidence="3">NADAR domain-containing protein</fullName>
    </recommendedName>
</protein>
<dbReference type="Proteomes" id="UP000192796">
    <property type="component" value="Unassembled WGS sequence"/>
</dbReference>
<dbReference type="InterPro" id="IPR012816">
    <property type="entry name" value="NADAR"/>
</dbReference>
<dbReference type="Pfam" id="PF08719">
    <property type="entry name" value="NADAR"/>
    <property type="match status" value="1"/>
</dbReference>
<name>A0A1V9FI34_9BACT</name>
<dbReference type="Gene3D" id="1.10.357.40">
    <property type="entry name" value="YbiA-like"/>
    <property type="match status" value="1"/>
</dbReference>
<comment type="catalytic activity">
    <reaction evidence="1">
        <text>5-amino-6-(5-phospho-D-ribosylamino)uracil + H2O = 5,6-diaminouracil + D-ribose 5-phosphate</text>
        <dbReference type="Rhea" id="RHEA:55020"/>
        <dbReference type="ChEBI" id="CHEBI:15377"/>
        <dbReference type="ChEBI" id="CHEBI:46252"/>
        <dbReference type="ChEBI" id="CHEBI:58453"/>
        <dbReference type="ChEBI" id="CHEBI:78346"/>
    </reaction>
</comment>
<dbReference type="CDD" id="cd15457">
    <property type="entry name" value="NADAR"/>
    <property type="match status" value="1"/>
</dbReference>
<keyword evidence="5" id="KW-1185">Reference proteome</keyword>
<dbReference type="STRING" id="1703345.A3860_39740"/>
<evidence type="ECO:0000313" key="5">
    <source>
        <dbReference type="Proteomes" id="UP000192796"/>
    </source>
</evidence>
<evidence type="ECO:0000259" key="3">
    <source>
        <dbReference type="Pfam" id="PF08719"/>
    </source>
</evidence>
<proteinExistence type="predicted"/>
<gene>
    <name evidence="4" type="ORF">A3860_39740</name>
</gene>
<evidence type="ECO:0000313" key="4">
    <source>
        <dbReference type="EMBL" id="OQP57931.1"/>
    </source>
</evidence>
<feature type="domain" description="NADAR" evidence="3">
    <location>
        <begin position="21"/>
        <end position="81"/>
    </location>
</feature>
<dbReference type="AlphaFoldDB" id="A0A1V9FI34"/>
<dbReference type="SUPFAM" id="SSF143990">
    <property type="entry name" value="YbiA-like"/>
    <property type="match status" value="1"/>
</dbReference>
<sequence length="83" mass="9551">MKLHLSWTVSPIKQPSTGRWRKALLFGDTQSFNAILKAETPKNAKELGRKVVDFDVETWNAHHFDVVKYGNIHKFNQHPGLSH</sequence>
<comment type="catalytic activity">
    <reaction evidence="2">
        <text>2,5-diamino-6-hydroxy-4-(5-phosphoribosylamino)-pyrimidine + H2O = 2,5,6-triamino-4-hydroxypyrimidine + D-ribose 5-phosphate</text>
        <dbReference type="Rhea" id="RHEA:23436"/>
        <dbReference type="ChEBI" id="CHEBI:15377"/>
        <dbReference type="ChEBI" id="CHEBI:58614"/>
        <dbReference type="ChEBI" id="CHEBI:78346"/>
        <dbReference type="ChEBI" id="CHEBI:137796"/>
    </reaction>
</comment>
<evidence type="ECO:0000256" key="1">
    <source>
        <dbReference type="ARBA" id="ARBA00000022"/>
    </source>
</evidence>
<evidence type="ECO:0000256" key="2">
    <source>
        <dbReference type="ARBA" id="ARBA00000751"/>
    </source>
</evidence>
<reference evidence="4 5" key="1">
    <citation type="submission" date="2016-03" db="EMBL/GenBank/DDBJ databases">
        <title>Niastella vici sp. nov., isolated from farmland soil.</title>
        <authorList>
            <person name="Chen L."/>
            <person name="Wang D."/>
            <person name="Yang S."/>
            <person name="Wang G."/>
        </authorList>
    </citation>
    <scope>NUCLEOTIDE SEQUENCE [LARGE SCALE GENOMIC DNA]</scope>
    <source>
        <strain evidence="4 5">DJ57</strain>
    </source>
</reference>
<dbReference type="InterPro" id="IPR037238">
    <property type="entry name" value="YbiA-like_sf"/>
</dbReference>
<accession>A0A1V9FI34</accession>
<organism evidence="4 5">
    <name type="scientific">Niastella vici</name>
    <dbReference type="NCBI Taxonomy" id="1703345"/>
    <lineage>
        <taxon>Bacteria</taxon>
        <taxon>Pseudomonadati</taxon>
        <taxon>Bacteroidota</taxon>
        <taxon>Chitinophagia</taxon>
        <taxon>Chitinophagales</taxon>
        <taxon>Chitinophagaceae</taxon>
        <taxon>Niastella</taxon>
    </lineage>
</organism>
<comment type="caution">
    <text evidence="4">The sequence shown here is derived from an EMBL/GenBank/DDBJ whole genome shotgun (WGS) entry which is preliminary data.</text>
</comment>
<dbReference type="EMBL" id="LVYD01000110">
    <property type="protein sequence ID" value="OQP57931.1"/>
    <property type="molecule type" value="Genomic_DNA"/>
</dbReference>